<accession>A0A0E9QQB8</accession>
<dbReference type="AlphaFoldDB" id="A0A0E9QQB8"/>
<organism evidence="1">
    <name type="scientific">Anguilla anguilla</name>
    <name type="common">European freshwater eel</name>
    <name type="synonym">Muraena anguilla</name>
    <dbReference type="NCBI Taxonomy" id="7936"/>
    <lineage>
        <taxon>Eukaryota</taxon>
        <taxon>Metazoa</taxon>
        <taxon>Chordata</taxon>
        <taxon>Craniata</taxon>
        <taxon>Vertebrata</taxon>
        <taxon>Euteleostomi</taxon>
        <taxon>Actinopterygii</taxon>
        <taxon>Neopterygii</taxon>
        <taxon>Teleostei</taxon>
        <taxon>Anguilliformes</taxon>
        <taxon>Anguillidae</taxon>
        <taxon>Anguilla</taxon>
    </lineage>
</organism>
<sequence length="40" mass="4440">MKYLCVMFSLMNPKFTLNCAADGTVLTVQAHHLFGVFTCS</sequence>
<proteinExistence type="predicted"/>
<dbReference type="EMBL" id="GBXM01089436">
    <property type="protein sequence ID" value="JAH19141.1"/>
    <property type="molecule type" value="Transcribed_RNA"/>
</dbReference>
<protein>
    <submittedName>
        <fullName evidence="1">Uncharacterized protein</fullName>
    </submittedName>
</protein>
<reference evidence="1" key="1">
    <citation type="submission" date="2014-11" db="EMBL/GenBank/DDBJ databases">
        <authorList>
            <person name="Amaro Gonzalez C."/>
        </authorList>
    </citation>
    <scope>NUCLEOTIDE SEQUENCE</scope>
</reference>
<name>A0A0E9QQB8_ANGAN</name>
<reference evidence="1" key="2">
    <citation type="journal article" date="2015" name="Fish Shellfish Immunol.">
        <title>Early steps in the European eel (Anguilla anguilla)-Vibrio vulnificus interaction in the gills: Role of the RtxA13 toxin.</title>
        <authorList>
            <person name="Callol A."/>
            <person name="Pajuelo D."/>
            <person name="Ebbesson L."/>
            <person name="Teles M."/>
            <person name="MacKenzie S."/>
            <person name="Amaro C."/>
        </authorList>
    </citation>
    <scope>NUCLEOTIDE SEQUENCE</scope>
</reference>
<evidence type="ECO:0000313" key="1">
    <source>
        <dbReference type="EMBL" id="JAH19141.1"/>
    </source>
</evidence>